<dbReference type="GO" id="GO:0009399">
    <property type="term" value="P:nitrogen fixation"/>
    <property type="evidence" value="ECO:0007669"/>
    <property type="project" value="InterPro"/>
</dbReference>
<proteinExistence type="inferred from homology"/>
<keyword evidence="4" id="KW-1185">Reference proteome</keyword>
<reference evidence="3 4" key="1">
    <citation type="submission" date="2016-09" db="EMBL/GenBank/DDBJ databases">
        <title>Acidihalobacter prosperus V6 (DSM14174).</title>
        <authorList>
            <person name="Khaleque H.N."/>
            <person name="Ramsay J.P."/>
            <person name="Murphy R.J.T."/>
            <person name="Kaksonen A.H."/>
            <person name="Boxall N.J."/>
            <person name="Watkin E.L.J."/>
        </authorList>
    </citation>
    <scope>NUCLEOTIDE SEQUENCE [LARGE SCALE GENOMIC DNA]</scope>
    <source>
        <strain evidence="3 4">V6</strain>
    </source>
</reference>
<organism evidence="3 4">
    <name type="scientific">Acidihalobacter aeolianus</name>
    <dbReference type="NCBI Taxonomy" id="2792603"/>
    <lineage>
        <taxon>Bacteria</taxon>
        <taxon>Pseudomonadati</taxon>
        <taxon>Pseudomonadota</taxon>
        <taxon>Gammaproteobacteria</taxon>
        <taxon>Chromatiales</taxon>
        <taxon>Ectothiorhodospiraceae</taxon>
        <taxon>Acidihalobacter</taxon>
    </lineage>
</organism>
<dbReference type="AlphaFoldDB" id="A0A1D8K9Y9"/>
<comment type="similarity">
    <text evidence="1">Belongs to the NifZ family.</text>
</comment>
<accession>A0A1D8K9Y9</accession>
<evidence type="ECO:0000313" key="4">
    <source>
        <dbReference type="Proteomes" id="UP000095342"/>
    </source>
</evidence>
<dbReference type="InterPro" id="IPR007415">
    <property type="entry name" value="Nitrogenase_MoFe_mat_NifZ"/>
</dbReference>
<keyword evidence="2" id="KW-0535">Nitrogen fixation</keyword>
<dbReference type="KEGG" id="aaeo:BJI67_12680"/>
<dbReference type="RefSeq" id="WP_070073325.1">
    <property type="nucleotide sequence ID" value="NZ_CP017448.1"/>
</dbReference>
<evidence type="ECO:0000256" key="2">
    <source>
        <dbReference type="ARBA" id="ARBA00023231"/>
    </source>
</evidence>
<protein>
    <submittedName>
        <fullName evidence="3">Nitrogen fixation protein NifZ</fullName>
    </submittedName>
</protein>
<sequence length="155" mass="17358">MKPRFEYGSEVRLVRNVRNDGTYPGLDPGTMLVQRGSVGYVRDVGTFLQDQVIYSVDFIDLGMRVGCREAELIPADAEWVPSRFEFRDKVRARQPLAISGEVRVQAGQSGEIQTVMEGDDGTPLYEVRFPGLTLLVPEVGLLPEDDAEQEDKHDD</sequence>
<dbReference type="Pfam" id="PF04319">
    <property type="entry name" value="NifZ"/>
    <property type="match status" value="1"/>
</dbReference>
<evidence type="ECO:0000313" key="3">
    <source>
        <dbReference type="EMBL" id="AOV17789.1"/>
    </source>
</evidence>
<gene>
    <name evidence="3" type="ORF">BJI67_12680</name>
</gene>
<dbReference type="EMBL" id="CP017448">
    <property type="protein sequence ID" value="AOV17789.1"/>
    <property type="molecule type" value="Genomic_DNA"/>
</dbReference>
<dbReference type="Proteomes" id="UP000095342">
    <property type="component" value="Chromosome"/>
</dbReference>
<name>A0A1D8K9Y9_9GAMM</name>
<evidence type="ECO:0000256" key="1">
    <source>
        <dbReference type="ARBA" id="ARBA00008027"/>
    </source>
</evidence>